<proteinExistence type="predicted"/>
<reference evidence="1 2" key="1">
    <citation type="journal article" date="2021" name="Nat. Commun.">
        <title>Genetic determinants of endophytism in the Arabidopsis root mycobiome.</title>
        <authorList>
            <person name="Mesny F."/>
            <person name="Miyauchi S."/>
            <person name="Thiergart T."/>
            <person name="Pickel B."/>
            <person name="Atanasova L."/>
            <person name="Karlsson M."/>
            <person name="Huettel B."/>
            <person name="Barry K.W."/>
            <person name="Haridas S."/>
            <person name="Chen C."/>
            <person name="Bauer D."/>
            <person name="Andreopoulos W."/>
            <person name="Pangilinan J."/>
            <person name="LaButti K."/>
            <person name="Riley R."/>
            <person name="Lipzen A."/>
            <person name="Clum A."/>
            <person name="Drula E."/>
            <person name="Henrissat B."/>
            <person name="Kohler A."/>
            <person name="Grigoriev I.V."/>
            <person name="Martin F.M."/>
            <person name="Hacquard S."/>
        </authorList>
    </citation>
    <scope>NUCLEOTIDE SEQUENCE [LARGE SCALE GENOMIC DNA]</scope>
    <source>
        <strain evidence="1 2">MPI-SDFR-AT-0079</strain>
    </source>
</reference>
<organism evidence="1 2">
    <name type="scientific">Chaetomium tenue</name>
    <dbReference type="NCBI Taxonomy" id="1854479"/>
    <lineage>
        <taxon>Eukaryota</taxon>
        <taxon>Fungi</taxon>
        <taxon>Dikarya</taxon>
        <taxon>Ascomycota</taxon>
        <taxon>Pezizomycotina</taxon>
        <taxon>Sordariomycetes</taxon>
        <taxon>Sordariomycetidae</taxon>
        <taxon>Sordariales</taxon>
        <taxon>Chaetomiaceae</taxon>
        <taxon>Chaetomium</taxon>
    </lineage>
</organism>
<dbReference type="EMBL" id="JAGIZQ010000001">
    <property type="protein sequence ID" value="KAH6651009.1"/>
    <property type="molecule type" value="Genomic_DNA"/>
</dbReference>
<gene>
    <name evidence="1" type="ORF">F5144DRAFT_589335</name>
</gene>
<keyword evidence="2" id="KW-1185">Reference proteome</keyword>
<evidence type="ECO:0000313" key="1">
    <source>
        <dbReference type="EMBL" id="KAH6651009.1"/>
    </source>
</evidence>
<protein>
    <submittedName>
        <fullName evidence="1">Guanine nucleotide exchange factor synembryn-domain-containing protein</fullName>
    </submittedName>
</protein>
<evidence type="ECO:0000313" key="2">
    <source>
        <dbReference type="Proteomes" id="UP000724584"/>
    </source>
</evidence>
<name>A0ACB7PTP2_9PEZI</name>
<dbReference type="Proteomes" id="UP000724584">
    <property type="component" value="Unassembled WGS sequence"/>
</dbReference>
<sequence length="708" mass="76892">MAQLTGPAKLDAVRKLLDDLAKDLTSGALQPRERDAALEELKLYGRDPSYADPIFTKEGIEILAKFAFESSSDTTSRNALKVLCNTLFIKDQTRQIFVDLGYEPKACAKLKNDNRDDEFLISRLILLSTYGTNIDLPKLIQQHQLADSMVAHLSRHAGRLSALPPATTTVNPMERMALDETLKLLFNVTNFAKEHLSSFDGALPHIASILCALPLPQTKTPLDPPFSLLIAPLLNLDLTTPAAQAALYPSAEPSRIASRLLQLLDLSMKCYNDTQIESTVTPLLCSLSVLYEHAPNEATATDTTTETTTETTPTPTPTPPTANHPRASIRAALLPKEEDRKTVLGRADTLPSRLLRNWTNPLAPQFRSAVAHLYFDLSGKDAVRFIENVGYGYASGFLFEKNISFPEGAMQGQQVQSSTSDGDDAAAATAATRRSGSGADESAAGMRAVNPITGQFLDEERFPDLPEMTMEEKEREAERLFVLFERLRQTGVVSVENPVATAMQEGRIQELPDDEDDRADLVALDTNGGARFLPATPVKKRGRPARSAGAAASARLAAKAASKPTRGRPKATTAAAKPAKKAGRSKKDAADEEVPAGEYEVESIADSIIDADTMEHMYLVKWKNYPASDNTWEPKKNLEGSLDLVRKFDAAKKKAEAAEAAKKAATKKAAAPASKERSARRGAKPKAVKEVKATKKGPGRPRKRRAGA</sequence>
<comment type="caution">
    <text evidence="1">The sequence shown here is derived from an EMBL/GenBank/DDBJ whole genome shotgun (WGS) entry which is preliminary data.</text>
</comment>
<accession>A0ACB7PTP2</accession>